<evidence type="ECO:0000313" key="1">
    <source>
        <dbReference type="EMBL" id="MPC95382.1"/>
    </source>
</evidence>
<protein>
    <recommendedName>
        <fullName evidence="3">Tyr recombinase domain-containing protein</fullName>
    </recommendedName>
</protein>
<dbReference type="AlphaFoldDB" id="A0A5B7JGZ1"/>
<keyword evidence="2" id="KW-1185">Reference proteome</keyword>
<dbReference type="PANTHER" id="PTHR35617">
    <property type="entry name" value="PHAGE_INTEGRASE DOMAIN-CONTAINING PROTEIN"/>
    <property type="match status" value="1"/>
</dbReference>
<evidence type="ECO:0008006" key="3">
    <source>
        <dbReference type="Google" id="ProtNLM"/>
    </source>
</evidence>
<evidence type="ECO:0000313" key="2">
    <source>
        <dbReference type="Proteomes" id="UP000324222"/>
    </source>
</evidence>
<sequence length="185" mass="20816">MDISQNMDLSDLFQGFAMSAPPRSPCIPAWDLPLVFNSLTKAPYEPLRLASLQDVTLKVSFLLALASARRVSELHGLSAEVRHSRGRSSMTFSLAADFLAKTQVPGDDSQSEFSIRALAKSVGDSESDWLLCPVREYLRRTRDCRPRWSRLFVTVSEPQRVIQRAYQDVSEEDMRSVKINAHEIG</sequence>
<comment type="caution">
    <text evidence="1">The sequence shown here is derived from an EMBL/GenBank/DDBJ whole genome shotgun (WGS) entry which is preliminary data.</text>
</comment>
<dbReference type="EMBL" id="VSRR010102007">
    <property type="protein sequence ID" value="MPC95382.1"/>
    <property type="molecule type" value="Genomic_DNA"/>
</dbReference>
<name>A0A5B7JGZ1_PORTR</name>
<gene>
    <name evidence="1" type="ORF">E2C01_090590</name>
</gene>
<proteinExistence type="predicted"/>
<accession>A0A5B7JGZ1</accession>
<organism evidence="1 2">
    <name type="scientific">Portunus trituberculatus</name>
    <name type="common">Swimming crab</name>
    <name type="synonym">Neptunus trituberculatus</name>
    <dbReference type="NCBI Taxonomy" id="210409"/>
    <lineage>
        <taxon>Eukaryota</taxon>
        <taxon>Metazoa</taxon>
        <taxon>Ecdysozoa</taxon>
        <taxon>Arthropoda</taxon>
        <taxon>Crustacea</taxon>
        <taxon>Multicrustacea</taxon>
        <taxon>Malacostraca</taxon>
        <taxon>Eumalacostraca</taxon>
        <taxon>Eucarida</taxon>
        <taxon>Decapoda</taxon>
        <taxon>Pleocyemata</taxon>
        <taxon>Brachyura</taxon>
        <taxon>Eubrachyura</taxon>
        <taxon>Portunoidea</taxon>
        <taxon>Portunidae</taxon>
        <taxon>Portuninae</taxon>
        <taxon>Portunus</taxon>
    </lineage>
</organism>
<reference evidence="1 2" key="1">
    <citation type="submission" date="2019-05" db="EMBL/GenBank/DDBJ databases">
        <title>Another draft genome of Portunus trituberculatus and its Hox gene families provides insights of decapod evolution.</title>
        <authorList>
            <person name="Jeong J.-H."/>
            <person name="Song I."/>
            <person name="Kim S."/>
            <person name="Choi T."/>
            <person name="Kim D."/>
            <person name="Ryu S."/>
            <person name="Kim W."/>
        </authorList>
    </citation>
    <scope>NUCLEOTIDE SEQUENCE [LARGE SCALE GENOMIC DNA]</scope>
    <source>
        <tissue evidence="1">Muscle</tissue>
    </source>
</reference>
<dbReference type="PANTHER" id="PTHR35617:SF3">
    <property type="entry name" value="CORE-BINDING (CB) DOMAIN-CONTAINING PROTEIN"/>
    <property type="match status" value="1"/>
</dbReference>
<dbReference type="Proteomes" id="UP000324222">
    <property type="component" value="Unassembled WGS sequence"/>
</dbReference>